<dbReference type="Proteomes" id="UP000054823">
    <property type="component" value="Unassembled WGS sequence"/>
</dbReference>
<dbReference type="GO" id="GO:0051607">
    <property type="term" value="P:defense response to virus"/>
    <property type="evidence" value="ECO:0007669"/>
    <property type="project" value="UniProtKB-UniRule"/>
</dbReference>
<dbReference type="InterPro" id="IPR042211">
    <property type="entry name" value="CRISPR-assoc_Cas1_N"/>
</dbReference>
<keyword evidence="5 10" id="KW-0460">Magnesium</keyword>
<name>A0A0P1ETB6_9RHOB</name>
<dbReference type="GO" id="GO:0004520">
    <property type="term" value="F:DNA endonuclease activity"/>
    <property type="evidence" value="ECO:0007669"/>
    <property type="project" value="InterPro"/>
</dbReference>
<dbReference type="GO" id="GO:0003677">
    <property type="term" value="F:DNA binding"/>
    <property type="evidence" value="ECO:0007669"/>
    <property type="project" value="UniProtKB-KW"/>
</dbReference>
<dbReference type="InterPro" id="IPR002729">
    <property type="entry name" value="CRISPR-assoc_Cas1"/>
</dbReference>
<dbReference type="HAMAP" id="MF_01470">
    <property type="entry name" value="Cas1"/>
    <property type="match status" value="1"/>
</dbReference>
<protein>
    <recommendedName>
        <fullName evidence="10">CRISPR-associated endonuclease Cas1</fullName>
        <ecNumber evidence="10">3.1.-.-</ecNumber>
    </recommendedName>
</protein>
<evidence type="ECO:0000256" key="7">
    <source>
        <dbReference type="ARBA" id="ARBA00023125"/>
    </source>
</evidence>
<dbReference type="Gene3D" id="3.100.10.20">
    <property type="entry name" value="CRISPR-associated endonuclease Cas1, N-terminal domain"/>
    <property type="match status" value="1"/>
</dbReference>
<dbReference type="InterPro" id="IPR019855">
    <property type="entry name" value="CRISPR-assoc_Cas1_NMENI"/>
</dbReference>
<dbReference type="GO" id="GO:0046872">
    <property type="term" value="F:metal ion binding"/>
    <property type="evidence" value="ECO:0007669"/>
    <property type="project" value="UniProtKB-UniRule"/>
</dbReference>
<dbReference type="PANTHER" id="PTHR34353">
    <property type="entry name" value="CRISPR-ASSOCIATED ENDONUCLEASE CAS1 1"/>
    <property type="match status" value="1"/>
</dbReference>
<keyword evidence="1 10" id="KW-0540">Nuclease</keyword>
<evidence type="ECO:0000256" key="6">
    <source>
        <dbReference type="ARBA" id="ARBA00023118"/>
    </source>
</evidence>
<keyword evidence="3 10" id="KW-0255">Endonuclease</keyword>
<evidence type="ECO:0000256" key="8">
    <source>
        <dbReference type="ARBA" id="ARBA00023211"/>
    </source>
</evidence>
<comment type="cofactor">
    <cofactor evidence="10">
        <name>Mg(2+)</name>
        <dbReference type="ChEBI" id="CHEBI:18420"/>
    </cofactor>
    <cofactor evidence="10">
        <name>Mn(2+)</name>
        <dbReference type="ChEBI" id="CHEBI:29035"/>
    </cofactor>
</comment>
<evidence type="ECO:0000313" key="11">
    <source>
        <dbReference type="EMBL" id="CUH53720.1"/>
    </source>
</evidence>
<dbReference type="STRING" id="321267.SHM7688_03179"/>
<dbReference type="Gene3D" id="1.20.120.920">
    <property type="entry name" value="CRISPR-associated endonuclease Cas1, C-terminal domain"/>
    <property type="match status" value="1"/>
</dbReference>
<feature type="binding site" evidence="10">
    <location>
        <position position="147"/>
    </location>
    <ligand>
        <name>Mn(2+)</name>
        <dbReference type="ChEBI" id="CHEBI:29035"/>
    </ligand>
</feature>
<dbReference type="NCBIfam" id="TIGR03639">
    <property type="entry name" value="cas1_NMENI"/>
    <property type="match status" value="1"/>
</dbReference>
<feature type="binding site" evidence="10">
    <location>
        <position position="204"/>
    </location>
    <ligand>
        <name>Mn(2+)</name>
        <dbReference type="ChEBI" id="CHEBI:29035"/>
    </ligand>
</feature>
<dbReference type="EC" id="3.1.-.-" evidence="10"/>
<keyword evidence="12" id="KW-1185">Reference proteome</keyword>
<dbReference type="InterPro" id="IPR050646">
    <property type="entry name" value="Cas1"/>
</dbReference>
<keyword evidence="4 10" id="KW-0378">Hydrolase</keyword>
<evidence type="ECO:0000313" key="12">
    <source>
        <dbReference type="Proteomes" id="UP000054823"/>
    </source>
</evidence>
<evidence type="ECO:0000256" key="3">
    <source>
        <dbReference type="ARBA" id="ARBA00022759"/>
    </source>
</evidence>
<accession>A0A0P1ETB6</accession>
<evidence type="ECO:0000256" key="10">
    <source>
        <dbReference type="HAMAP-Rule" id="MF_01470"/>
    </source>
</evidence>
<dbReference type="Pfam" id="PF01867">
    <property type="entry name" value="Cas_Cas1"/>
    <property type="match status" value="1"/>
</dbReference>
<gene>
    <name evidence="10 11" type="primary">cas1</name>
    <name evidence="11" type="ORF">SHM7688_03179</name>
</gene>
<dbReference type="InterPro" id="IPR042206">
    <property type="entry name" value="CRISPR-assoc_Cas1_C"/>
</dbReference>
<evidence type="ECO:0000256" key="2">
    <source>
        <dbReference type="ARBA" id="ARBA00022723"/>
    </source>
</evidence>
<reference evidence="11 12" key="1">
    <citation type="submission" date="2015-09" db="EMBL/GenBank/DDBJ databases">
        <authorList>
            <consortium name="Swine Surveillance"/>
        </authorList>
    </citation>
    <scope>NUCLEOTIDE SEQUENCE [LARGE SCALE GENOMIC DNA]</scope>
    <source>
        <strain evidence="11 12">CECT 7688</strain>
    </source>
</reference>
<comment type="similarity">
    <text evidence="10">Belongs to the CRISPR-associated endonuclease Cas1 family.</text>
</comment>
<keyword evidence="6 10" id="KW-0051">Antiviral defense</keyword>
<dbReference type="NCBIfam" id="TIGR00287">
    <property type="entry name" value="cas1"/>
    <property type="match status" value="1"/>
</dbReference>
<dbReference type="PANTHER" id="PTHR34353:SF2">
    <property type="entry name" value="CRISPR-ASSOCIATED ENDONUCLEASE CAS1 1"/>
    <property type="match status" value="1"/>
</dbReference>
<organism evidence="11 12">
    <name type="scientific">Shimia marina</name>
    <dbReference type="NCBI Taxonomy" id="321267"/>
    <lineage>
        <taxon>Bacteria</taxon>
        <taxon>Pseudomonadati</taxon>
        <taxon>Pseudomonadota</taxon>
        <taxon>Alphaproteobacteria</taxon>
        <taxon>Rhodobacterales</taxon>
        <taxon>Roseobacteraceae</taxon>
    </lineage>
</organism>
<comment type="function">
    <text evidence="10">CRISPR (clustered regularly interspaced short palindromic repeat), is an adaptive immune system that provides protection against mobile genetic elements (viruses, transposable elements and conjugative plasmids). CRISPR clusters contain spacers, sequences complementary to antecedent mobile elements, and target invading nucleic acids. CRISPR clusters are transcribed and processed into CRISPR RNA (crRNA). Acts as a dsDNA endonuclease. Involved in the integration of spacer DNA into the CRISPR cassette.</text>
</comment>
<dbReference type="AlphaFoldDB" id="A0A0P1ETB6"/>
<feature type="binding site" evidence="10">
    <location>
        <position position="219"/>
    </location>
    <ligand>
        <name>Mn(2+)</name>
        <dbReference type="ChEBI" id="CHEBI:29035"/>
    </ligand>
</feature>
<dbReference type="RefSeq" id="WP_058240849.1">
    <property type="nucleotide sequence ID" value="NZ_CYPW01000027.1"/>
</dbReference>
<evidence type="ECO:0000256" key="9">
    <source>
        <dbReference type="ARBA" id="ARBA00038592"/>
    </source>
</evidence>
<proteinExistence type="inferred from homology"/>
<evidence type="ECO:0000256" key="1">
    <source>
        <dbReference type="ARBA" id="ARBA00022722"/>
    </source>
</evidence>
<comment type="subunit">
    <text evidence="9 10">Homodimer, forms a heterotetramer with a Cas2 homodimer.</text>
</comment>
<dbReference type="GO" id="GO:0016787">
    <property type="term" value="F:hydrolase activity"/>
    <property type="evidence" value="ECO:0007669"/>
    <property type="project" value="UniProtKB-KW"/>
</dbReference>
<keyword evidence="7 10" id="KW-0238">DNA-binding</keyword>
<keyword evidence="2 10" id="KW-0479">Metal-binding</keyword>
<dbReference type="OrthoDB" id="9803119at2"/>
<dbReference type="EMBL" id="CYPW01000027">
    <property type="protein sequence ID" value="CUH53720.1"/>
    <property type="molecule type" value="Genomic_DNA"/>
</dbReference>
<sequence>MDRVIDIATEGRHLSRERGFLKVSEAGAEIGRVALDEITAVIVHAHGATVSGHLLAELGDRGVPVVFCASNHTPRSVLMPIEGHHAQGGRLRAQWQAKAPMVKQAWKQVVISKISMQAAALEAIAAPHAPLTMMARAVTSGDSTNVEAQAARYYWPLMMGDNFRRNRDVPDVNAILNYGYTVLRAATARAIVAAGLHPTIGLHHSNRGNAFALADDLMEPFRPLVDCAARALAERNGPQVDTEAKQTLARLIALDLPLGDSQSPVSVAIMKLATSLGQSFESGKLSLSLPQPPDALTLAGLGA</sequence>
<keyword evidence="8 10" id="KW-0464">Manganese</keyword>
<evidence type="ECO:0000256" key="4">
    <source>
        <dbReference type="ARBA" id="ARBA00022801"/>
    </source>
</evidence>
<evidence type="ECO:0000256" key="5">
    <source>
        <dbReference type="ARBA" id="ARBA00022842"/>
    </source>
</evidence>
<dbReference type="GO" id="GO:0043571">
    <property type="term" value="P:maintenance of CRISPR repeat elements"/>
    <property type="evidence" value="ECO:0007669"/>
    <property type="project" value="UniProtKB-UniRule"/>
</dbReference>